<accession>A0ABP1BGS3</accession>
<gene>
    <name evidence="5" type="ORF">CSSPJE1EN2_LOCUS16745</name>
</gene>
<keyword evidence="1" id="KW-0805">Transcription regulation</keyword>
<keyword evidence="2" id="KW-0804">Transcription</keyword>
<organism evidence="5 6">
    <name type="scientific">Sphagnum jensenii</name>
    <dbReference type="NCBI Taxonomy" id="128206"/>
    <lineage>
        <taxon>Eukaryota</taxon>
        <taxon>Viridiplantae</taxon>
        <taxon>Streptophyta</taxon>
        <taxon>Embryophyta</taxon>
        <taxon>Bryophyta</taxon>
        <taxon>Sphagnophytina</taxon>
        <taxon>Sphagnopsida</taxon>
        <taxon>Sphagnales</taxon>
        <taxon>Sphagnaceae</taxon>
        <taxon>Sphagnum</taxon>
    </lineage>
</organism>
<proteinExistence type="predicted"/>
<dbReference type="PANTHER" id="PTHR31744">
    <property type="entry name" value="PROTEIN CUP-SHAPED COTYLEDON 2-RELATED"/>
    <property type="match status" value="1"/>
</dbReference>
<sequence length="437" mass="49524">MLHQSCCMMLALLAYFLLLLLLLLFLLLRFIHAKKMMNGSSTAAASTSMLQVPVGFRFHPTDEELVGYYLHGKVTSKKSELDIIRDLDLYKLEPWDLHELCKMGKDSSSVKQTDWYFFSHKDRKYPTGYRANRATAAGFWKATGRDKPVHCTQHGLIGMRKTLVFYTGRAPHGQKTDWIMHEFRLDGTSSPHMQHYEVGGWVVCRVFRKIKTSLKTKRSHEKNACSLAEEQDIALLMPQQSSSGSPSAEIQLSCSESAAGGGEWVACNYPPAQPQEMQLQEQSLCKQEIDIDDYQYEINQDDNCPATFPGDLLRFQQVAAEIQHLEEVGYMTNPRNSPASSNFRGLIHGKKLDDCLHMMQQQSNSVADFEVGTRWSDDSSTDQGRLSALTNCYDETALDWIFEDVATRDHMIMQARSIPSVRGDELLGDVINHHLQA</sequence>
<protein>
    <recommendedName>
        <fullName evidence="4">NAC domain-containing protein</fullName>
    </recommendedName>
</protein>
<dbReference type="PANTHER" id="PTHR31744:SF221">
    <property type="entry name" value="NAC DOMAIN-CONTAINING PROTEIN 43-LIKE"/>
    <property type="match status" value="1"/>
</dbReference>
<evidence type="ECO:0000313" key="6">
    <source>
        <dbReference type="Proteomes" id="UP001497522"/>
    </source>
</evidence>
<reference evidence="5" key="1">
    <citation type="submission" date="2024-03" db="EMBL/GenBank/DDBJ databases">
        <authorList>
            <consortium name="ELIXIR-Norway"/>
            <consortium name="Elixir Norway"/>
        </authorList>
    </citation>
    <scope>NUCLEOTIDE SEQUENCE</scope>
</reference>
<evidence type="ECO:0000259" key="4">
    <source>
        <dbReference type="PROSITE" id="PS51005"/>
    </source>
</evidence>
<evidence type="ECO:0000256" key="1">
    <source>
        <dbReference type="ARBA" id="ARBA00023015"/>
    </source>
</evidence>
<evidence type="ECO:0000256" key="3">
    <source>
        <dbReference type="ARBA" id="ARBA00023242"/>
    </source>
</evidence>
<evidence type="ECO:0000256" key="2">
    <source>
        <dbReference type="ARBA" id="ARBA00023163"/>
    </source>
</evidence>
<evidence type="ECO:0000313" key="5">
    <source>
        <dbReference type="EMBL" id="CAK9874304.1"/>
    </source>
</evidence>
<dbReference type="SUPFAM" id="SSF101941">
    <property type="entry name" value="NAC domain"/>
    <property type="match status" value="1"/>
</dbReference>
<dbReference type="PROSITE" id="PS51005">
    <property type="entry name" value="NAC"/>
    <property type="match status" value="1"/>
</dbReference>
<feature type="domain" description="NAC" evidence="4">
    <location>
        <begin position="52"/>
        <end position="209"/>
    </location>
</feature>
<dbReference type="InterPro" id="IPR036093">
    <property type="entry name" value="NAC_dom_sf"/>
</dbReference>
<dbReference type="EMBL" id="OZ023705">
    <property type="protein sequence ID" value="CAK9874304.1"/>
    <property type="molecule type" value="Genomic_DNA"/>
</dbReference>
<keyword evidence="3" id="KW-0539">Nucleus</keyword>
<dbReference type="Gene3D" id="2.170.150.80">
    <property type="entry name" value="NAC domain"/>
    <property type="match status" value="1"/>
</dbReference>
<keyword evidence="6" id="KW-1185">Reference proteome</keyword>
<dbReference type="Proteomes" id="UP001497522">
    <property type="component" value="Chromosome 4"/>
</dbReference>
<name>A0ABP1BGS3_9BRYO</name>
<dbReference type="InterPro" id="IPR003441">
    <property type="entry name" value="NAC-dom"/>
</dbReference>
<dbReference type="Pfam" id="PF02365">
    <property type="entry name" value="NAM"/>
    <property type="match status" value="1"/>
</dbReference>